<proteinExistence type="predicted"/>
<evidence type="ECO:0000256" key="1">
    <source>
        <dbReference type="PIRSR" id="PIRSR613078-1"/>
    </source>
</evidence>
<comment type="caution">
    <text evidence="4">The sequence shown here is derived from an EMBL/GenBank/DDBJ whole genome shotgun (WGS) entry which is preliminary data.</text>
</comment>
<dbReference type="SMART" id="SM00855">
    <property type="entry name" value="PGAM"/>
    <property type="match status" value="2"/>
</dbReference>
<dbReference type="InterPro" id="IPR013078">
    <property type="entry name" value="His_Pase_superF_clade-1"/>
</dbReference>
<dbReference type="GO" id="GO:0016791">
    <property type="term" value="F:phosphatase activity"/>
    <property type="evidence" value="ECO:0007669"/>
    <property type="project" value="TreeGrafter"/>
</dbReference>
<evidence type="ECO:0000313" key="4">
    <source>
        <dbReference type="EMBL" id="NEZ55692.1"/>
    </source>
</evidence>
<dbReference type="EMBL" id="QXHD01000004">
    <property type="protein sequence ID" value="NEZ55692.1"/>
    <property type="molecule type" value="Genomic_DNA"/>
</dbReference>
<feature type="site" description="Transition state stabilizer" evidence="3">
    <location>
        <position position="379"/>
    </location>
</feature>
<evidence type="ECO:0000256" key="3">
    <source>
        <dbReference type="PIRSR" id="PIRSR613078-3"/>
    </source>
</evidence>
<dbReference type="InterPro" id="IPR001345">
    <property type="entry name" value="PG/BPGM_mutase_AS"/>
</dbReference>
<evidence type="ECO:0000313" key="5">
    <source>
        <dbReference type="Proteomes" id="UP000481033"/>
    </source>
</evidence>
<dbReference type="AlphaFoldDB" id="A0A6M0RIR7"/>
<sequence>MIVVRHGESTFNVKRIVQGHHDESLLTETGEAQAREVGIFLKGIAIDTVYCSPLKRAARTAALITDTLNQGHTPQVTDLLKEISLPLWEAISFADIEAKYPEEYQAWRHQPNDFKMAVPQANGTVKDFYPVRAIWHQAAEFWQGLLDNHRGQTVLVVAHSAINRALVGTAIGLGPEALNRMYQANCGISVLNFPGVWGERAQLESMNSTSHTGAPIPTLRRGFKGPRLLLVRHGETEWNRESRFQGQIDIPLNDNGRAQADQAREFLADVPIDGAISSSMMRPKETAKIILQKHPDVSLAVTEGLWEISHGQWEGKFEHEIEAGFPGMLEAWQTKPETVQMPGGENLQDVWDRAVKAWNEIVAQYSQQEAPQTVLVVAHDAINKAILCYVTGLGPETFWQFKQGNGAVSVIDYPDGVGSKPMLSAANITVHLSGSIFDTTAAGAL</sequence>
<dbReference type="InterPro" id="IPR029033">
    <property type="entry name" value="His_PPase_superfam"/>
</dbReference>
<name>A0A6M0RIR7_9CYAN</name>
<dbReference type="Proteomes" id="UP000481033">
    <property type="component" value="Unassembled WGS sequence"/>
</dbReference>
<evidence type="ECO:0000256" key="2">
    <source>
        <dbReference type="PIRSR" id="PIRSR613078-2"/>
    </source>
</evidence>
<feature type="binding site" evidence="2">
    <location>
        <position position="282"/>
    </location>
    <ligand>
        <name>substrate</name>
    </ligand>
</feature>
<feature type="active site" description="Tele-phosphohistidine intermediate" evidence="1">
    <location>
        <position position="233"/>
    </location>
</feature>
<dbReference type="PANTHER" id="PTHR48100">
    <property type="entry name" value="BROAD-SPECIFICITY PHOSPHATASE YOR283W-RELATED"/>
    <property type="match status" value="1"/>
</dbReference>
<dbReference type="SUPFAM" id="SSF53254">
    <property type="entry name" value="Phosphoglycerate mutase-like"/>
    <property type="match status" value="2"/>
</dbReference>
<dbReference type="Gene3D" id="3.40.50.1240">
    <property type="entry name" value="Phosphoglycerate mutase-like"/>
    <property type="match status" value="2"/>
</dbReference>
<dbReference type="PANTHER" id="PTHR48100:SF10">
    <property type="entry name" value="2-CARBOXY-D-ARABINITOL-1-PHOSPHATASE-RELATED"/>
    <property type="match status" value="1"/>
</dbReference>
<gene>
    <name evidence="4" type="ORF">DXZ20_08405</name>
</gene>
<dbReference type="PROSITE" id="PS00175">
    <property type="entry name" value="PG_MUTASE"/>
    <property type="match status" value="2"/>
</dbReference>
<dbReference type="InterPro" id="IPR050275">
    <property type="entry name" value="PGM_Phosphatase"/>
</dbReference>
<dbReference type="CDD" id="cd07067">
    <property type="entry name" value="HP_PGM_like"/>
    <property type="match status" value="2"/>
</dbReference>
<feature type="active site" description="Proton donor/acceptor" evidence="1">
    <location>
        <position position="307"/>
    </location>
</feature>
<dbReference type="Pfam" id="PF00300">
    <property type="entry name" value="His_Phos_1"/>
    <property type="match status" value="2"/>
</dbReference>
<reference evidence="4 5" key="1">
    <citation type="journal article" date="2020" name="Microb. Ecol.">
        <title>Ecogenomics of the Marine Benthic Filamentous Cyanobacterium Adonisia.</title>
        <authorList>
            <person name="Walter J.M."/>
            <person name="Coutinho F.H."/>
            <person name="Leomil L."/>
            <person name="Hargreaves P.I."/>
            <person name="Campeao M.E."/>
            <person name="Vieira V.V."/>
            <person name="Silva B.S."/>
            <person name="Fistarol G.O."/>
            <person name="Salomon P.S."/>
            <person name="Sawabe T."/>
            <person name="Mino S."/>
            <person name="Hosokawa M."/>
            <person name="Miyashita H."/>
            <person name="Maruyama F."/>
            <person name="van Verk M.C."/>
            <person name="Dutilh B.E."/>
            <person name="Thompson C.C."/>
            <person name="Thompson F.L."/>
        </authorList>
    </citation>
    <scope>NUCLEOTIDE SEQUENCE [LARGE SCALE GENOMIC DNA]</scope>
    <source>
        <strain evidence="4 5">CCMR0081</strain>
    </source>
</reference>
<feature type="binding site" evidence="2">
    <location>
        <begin position="232"/>
        <end position="239"/>
    </location>
    <ligand>
        <name>substrate</name>
    </ligand>
</feature>
<protein>
    <submittedName>
        <fullName evidence="4">Histidine phosphatase family protein</fullName>
    </submittedName>
</protein>
<accession>A0A6M0RIR7</accession>
<keyword evidence="5" id="KW-1185">Reference proteome</keyword>
<organism evidence="4 5">
    <name type="scientific">Adonisia turfae CCMR0081</name>
    <dbReference type="NCBI Taxonomy" id="2292702"/>
    <lineage>
        <taxon>Bacteria</taxon>
        <taxon>Bacillati</taxon>
        <taxon>Cyanobacteriota</taxon>
        <taxon>Adonisia</taxon>
        <taxon>Adonisia turfae</taxon>
    </lineage>
</organism>